<dbReference type="InterPro" id="IPR023631">
    <property type="entry name" value="Amidase_dom"/>
</dbReference>
<dbReference type="Proteomes" id="UP001198571">
    <property type="component" value="Unassembled WGS sequence"/>
</dbReference>
<dbReference type="InterPro" id="IPR036928">
    <property type="entry name" value="AS_sf"/>
</dbReference>
<feature type="domain" description="Amidase" evidence="2">
    <location>
        <begin position="25"/>
        <end position="448"/>
    </location>
</feature>
<evidence type="ECO:0000313" key="3">
    <source>
        <dbReference type="EMBL" id="MCB5410769.1"/>
    </source>
</evidence>
<accession>A0ABS8CN24</accession>
<dbReference type="PROSITE" id="PS00571">
    <property type="entry name" value="AMIDASES"/>
    <property type="match status" value="1"/>
</dbReference>
<gene>
    <name evidence="3" type="ORF">H0485_12270</name>
</gene>
<dbReference type="Pfam" id="PF01425">
    <property type="entry name" value="Amidase"/>
    <property type="match status" value="1"/>
</dbReference>
<proteinExistence type="inferred from homology"/>
<dbReference type="RefSeq" id="WP_226935959.1">
    <property type="nucleotide sequence ID" value="NZ_JACDXX010000010.1"/>
</dbReference>
<keyword evidence="4" id="KW-1185">Reference proteome</keyword>
<evidence type="ECO:0000313" key="4">
    <source>
        <dbReference type="Proteomes" id="UP001198571"/>
    </source>
</evidence>
<name>A0ABS8CN24_9RHOB</name>
<dbReference type="InterPro" id="IPR020556">
    <property type="entry name" value="Amidase_CS"/>
</dbReference>
<comment type="caution">
    <text evidence="3">The sequence shown here is derived from an EMBL/GenBank/DDBJ whole genome shotgun (WGS) entry which is preliminary data.</text>
</comment>
<sequence>MADLADLNACALANAIRSKEVSPCEVTEAALRRIEERAELNAFVTVAAEEARAEAKAAEAAVMRGEALGALHGIPYSVKDLLPTKGVRTSMGSKLFADHIPAADAPSVARARAAGGVMIGKTTTPEYGHAQTAWSPLSGLTLNPIDPGVTAGASSSGSAVAVAAGMGPLSIGTDGGGSIRIPAACCGVVGMKATLGVIPHLGVPDLFGANSYAGPMARSVEDAALFFEVMQGASDLDPWGQAAAQLHPDDLRPLQGLRVGWLPTAGARIERETAAITAGAAACLEAEGAIVEEADLDFRSFEDTFLTILRAGLAARAEPAFRGREELVAPSLVETSRQGLALSAVELAQAAASRSQLFQLMQRHFQRFDVLLSPVLTAPPLPLGYDPMGEIEIDGKISGTIRGAWYPFTYAHNLTGHPAIALPWGQTTAGLPVAVQLTAPWYHDRRLLRLAQCLSGLRPC</sequence>
<dbReference type="Gene3D" id="3.90.1300.10">
    <property type="entry name" value="Amidase signature (AS) domain"/>
    <property type="match status" value="1"/>
</dbReference>
<reference evidence="3 4" key="1">
    <citation type="submission" date="2020-07" db="EMBL/GenBank/DDBJ databases">
        <title>Pseudogemmobacter sp. nov., isolated from poultry manure in Taiwan.</title>
        <authorList>
            <person name="Lin S.-Y."/>
            <person name="Tang Y.-S."/>
            <person name="Young C.-C."/>
        </authorList>
    </citation>
    <scope>NUCLEOTIDE SEQUENCE [LARGE SCALE GENOMIC DNA]</scope>
    <source>
        <strain evidence="3 4">CC-YST710</strain>
    </source>
</reference>
<comment type="similarity">
    <text evidence="1">Belongs to the amidase family.</text>
</comment>
<dbReference type="SUPFAM" id="SSF75304">
    <property type="entry name" value="Amidase signature (AS) enzymes"/>
    <property type="match status" value="1"/>
</dbReference>
<evidence type="ECO:0000256" key="1">
    <source>
        <dbReference type="ARBA" id="ARBA00009199"/>
    </source>
</evidence>
<dbReference type="InterPro" id="IPR000120">
    <property type="entry name" value="Amidase"/>
</dbReference>
<organism evidence="3 4">
    <name type="scientific">Pseudogemmobacter faecipullorum</name>
    <dbReference type="NCBI Taxonomy" id="2755041"/>
    <lineage>
        <taxon>Bacteria</taxon>
        <taxon>Pseudomonadati</taxon>
        <taxon>Pseudomonadota</taxon>
        <taxon>Alphaproteobacteria</taxon>
        <taxon>Rhodobacterales</taxon>
        <taxon>Paracoccaceae</taxon>
        <taxon>Pseudogemmobacter</taxon>
    </lineage>
</organism>
<evidence type="ECO:0000259" key="2">
    <source>
        <dbReference type="Pfam" id="PF01425"/>
    </source>
</evidence>
<dbReference type="EMBL" id="JACDXX010000010">
    <property type="protein sequence ID" value="MCB5410769.1"/>
    <property type="molecule type" value="Genomic_DNA"/>
</dbReference>
<protein>
    <submittedName>
        <fullName evidence="3">Amidase</fullName>
    </submittedName>
</protein>
<dbReference type="PANTHER" id="PTHR11895:SF7">
    <property type="entry name" value="GLUTAMYL-TRNA(GLN) AMIDOTRANSFERASE SUBUNIT A, MITOCHONDRIAL"/>
    <property type="match status" value="1"/>
</dbReference>
<dbReference type="PANTHER" id="PTHR11895">
    <property type="entry name" value="TRANSAMIDASE"/>
    <property type="match status" value="1"/>
</dbReference>